<dbReference type="SMART" id="SM00248">
    <property type="entry name" value="ANK"/>
    <property type="match status" value="3"/>
</dbReference>
<feature type="non-terminal residue" evidence="5">
    <location>
        <position position="1"/>
    </location>
</feature>
<organism evidence="5 6">
    <name type="scientific">Hyaloscypha variabilis (strain UAMH 11265 / GT02V1 / F)</name>
    <name type="common">Meliniomyces variabilis</name>
    <dbReference type="NCBI Taxonomy" id="1149755"/>
    <lineage>
        <taxon>Eukaryota</taxon>
        <taxon>Fungi</taxon>
        <taxon>Dikarya</taxon>
        <taxon>Ascomycota</taxon>
        <taxon>Pezizomycotina</taxon>
        <taxon>Leotiomycetes</taxon>
        <taxon>Helotiales</taxon>
        <taxon>Hyaloscyphaceae</taxon>
        <taxon>Hyaloscypha</taxon>
        <taxon>Hyaloscypha variabilis</taxon>
    </lineage>
</organism>
<dbReference type="InterPro" id="IPR056884">
    <property type="entry name" value="NPHP3-like_N"/>
</dbReference>
<evidence type="ECO:0000256" key="1">
    <source>
        <dbReference type="ARBA" id="ARBA00022737"/>
    </source>
</evidence>
<dbReference type="Pfam" id="PF13637">
    <property type="entry name" value="Ank_4"/>
    <property type="match status" value="1"/>
</dbReference>
<dbReference type="Proteomes" id="UP000235786">
    <property type="component" value="Unassembled WGS sequence"/>
</dbReference>
<name>A0A2J6RUV3_HYAVF</name>
<dbReference type="PROSITE" id="PS50297">
    <property type="entry name" value="ANK_REP_REGION"/>
    <property type="match status" value="4"/>
</dbReference>
<dbReference type="InterPro" id="IPR036770">
    <property type="entry name" value="Ankyrin_rpt-contain_sf"/>
</dbReference>
<protein>
    <submittedName>
        <fullName evidence="5">Ankyrin</fullName>
    </submittedName>
</protein>
<dbReference type="Pfam" id="PF22939">
    <property type="entry name" value="WHD_GPIID"/>
    <property type="match status" value="1"/>
</dbReference>
<evidence type="ECO:0000259" key="4">
    <source>
        <dbReference type="Pfam" id="PF24883"/>
    </source>
</evidence>
<dbReference type="InterPro" id="IPR027417">
    <property type="entry name" value="P-loop_NTPase"/>
</dbReference>
<dbReference type="Gene3D" id="3.40.50.300">
    <property type="entry name" value="P-loop containing nucleotide triphosphate hydrolases"/>
    <property type="match status" value="1"/>
</dbReference>
<dbReference type="Pfam" id="PF24883">
    <property type="entry name" value="NPHP3_N"/>
    <property type="match status" value="1"/>
</dbReference>
<feature type="repeat" description="ANK" evidence="2">
    <location>
        <begin position="608"/>
        <end position="630"/>
    </location>
</feature>
<dbReference type="Pfam" id="PF12796">
    <property type="entry name" value="Ank_2"/>
    <property type="match status" value="1"/>
</dbReference>
<evidence type="ECO:0000256" key="2">
    <source>
        <dbReference type="PROSITE-ProRule" id="PRU00023"/>
    </source>
</evidence>
<feature type="repeat" description="ANK" evidence="2">
    <location>
        <begin position="542"/>
        <end position="574"/>
    </location>
</feature>
<dbReference type="STRING" id="1149755.A0A2J6RUV3"/>
<dbReference type="InterPro" id="IPR054471">
    <property type="entry name" value="GPIID_WHD"/>
</dbReference>
<dbReference type="OrthoDB" id="195446at2759"/>
<dbReference type="AlphaFoldDB" id="A0A2J6RUV3"/>
<evidence type="ECO:0000313" key="5">
    <source>
        <dbReference type="EMBL" id="PMD42296.1"/>
    </source>
</evidence>
<dbReference type="SUPFAM" id="SSF48403">
    <property type="entry name" value="Ankyrin repeat"/>
    <property type="match status" value="1"/>
</dbReference>
<dbReference type="PANTHER" id="PTHR10039">
    <property type="entry name" value="AMELOGENIN"/>
    <property type="match status" value="1"/>
</dbReference>
<dbReference type="InterPro" id="IPR002110">
    <property type="entry name" value="Ankyrin_rpt"/>
</dbReference>
<gene>
    <name evidence="5" type="ORF">L207DRAFT_383481</name>
</gene>
<evidence type="ECO:0000313" key="6">
    <source>
        <dbReference type="Proteomes" id="UP000235786"/>
    </source>
</evidence>
<dbReference type="Gene3D" id="1.25.40.20">
    <property type="entry name" value="Ankyrin repeat-containing domain"/>
    <property type="match status" value="2"/>
</dbReference>
<keyword evidence="1" id="KW-0677">Repeat</keyword>
<feature type="repeat" description="ANK" evidence="2">
    <location>
        <begin position="509"/>
        <end position="541"/>
    </location>
</feature>
<dbReference type="PRINTS" id="PR01415">
    <property type="entry name" value="ANKYRIN"/>
</dbReference>
<dbReference type="PROSITE" id="PS50088">
    <property type="entry name" value="ANK_REPEAT"/>
    <property type="match status" value="4"/>
</dbReference>
<keyword evidence="2" id="KW-0040">ANK repeat</keyword>
<evidence type="ECO:0000259" key="3">
    <source>
        <dbReference type="Pfam" id="PF22939"/>
    </source>
</evidence>
<dbReference type="PANTHER" id="PTHR10039:SF15">
    <property type="entry name" value="NACHT DOMAIN-CONTAINING PROTEIN"/>
    <property type="match status" value="1"/>
</dbReference>
<feature type="repeat" description="ANK" evidence="2">
    <location>
        <begin position="575"/>
        <end position="607"/>
    </location>
</feature>
<reference evidence="5 6" key="1">
    <citation type="submission" date="2016-04" db="EMBL/GenBank/DDBJ databases">
        <title>A degradative enzymes factory behind the ericoid mycorrhizal symbiosis.</title>
        <authorList>
            <consortium name="DOE Joint Genome Institute"/>
            <person name="Martino E."/>
            <person name="Morin E."/>
            <person name="Grelet G."/>
            <person name="Kuo A."/>
            <person name="Kohler A."/>
            <person name="Daghino S."/>
            <person name="Barry K."/>
            <person name="Choi C."/>
            <person name="Cichocki N."/>
            <person name="Clum A."/>
            <person name="Copeland A."/>
            <person name="Hainaut M."/>
            <person name="Haridas S."/>
            <person name="Labutti K."/>
            <person name="Lindquist E."/>
            <person name="Lipzen A."/>
            <person name="Khouja H.-R."/>
            <person name="Murat C."/>
            <person name="Ohm R."/>
            <person name="Olson A."/>
            <person name="Spatafora J."/>
            <person name="Veneault-Fourrey C."/>
            <person name="Henrissat B."/>
            <person name="Grigoriev I."/>
            <person name="Martin F."/>
            <person name="Perotto S."/>
        </authorList>
    </citation>
    <scope>NUCLEOTIDE SEQUENCE [LARGE SCALE GENOMIC DNA]</scope>
    <source>
        <strain evidence="5 6">F</strain>
    </source>
</reference>
<keyword evidence="6" id="KW-1185">Reference proteome</keyword>
<accession>A0A2J6RUV3</accession>
<dbReference type="SUPFAM" id="SSF52540">
    <property type="entry name" value="P-loop containing nucleoside triphosphate hydrolases"/>
    <property type="match status" value="1"/>
</dbReference>
<sequence>LDWLTPINYAPQQHDFISRRQGGTGQWLLDSVEFQAWLNADKQTLFCPGIPGAGKTILTSIVIEDLHTRFQTDSSITIAYLYCNFKRSYEQKLDDLLLSLLKQLAQGRLEIPDVVRSLHDQHEYQQKRPSTEEISKALYSVISSFSKVFIVIDALDECHKCQPKLLSEIFNLQAKCGVNLFTTSRFIPEITDRFKTGAWLEIRASDSDLRRYLDGEMWRLPKCVSKSPDLQEEIKDVIVKTVDGMFLLAQLYMESLTCKATPRTIKRALKDLPDPLNGSNALELAYEKAIRRIQGQELGFAELAWRVLSWITCAKRPLTSTELQHALAIEAGDLEPGEDNLQDIEEIVSLCAGLVTIDEEGDIIRLVHYTAQEYFEKIQSSSFPDAQKDIAVVCITYLSFNAFETGFCLTKNELEARLRLYPLYSYAAQNWGHHALAASTKVEQLTLKFLENQQKIFAAGQAMIASFPGYSERVPGQLTGVHLAAYFELNEAILALFRNEHWIDEKDNYGQTPLSWAAENGHEAVVSLLLDIGAEIESKDNYGQTPLLWAIRNGHESVASLLFDRGAEIESKDKDGRTLLLWAARKGHTSEVRLLLEMGAKIEYKDKNSQAPLLWAARNGHEGAVRLLLE</sequence>
<dbReference type="EMBL" id="KZ613943">
    <property type="protein sequence ID" value="PMD42296.1"/>
    <property type="molecule type" value="Genomic_DNA"/>
</dbReference>
<feature type="domain" description="GPI inositol-deacylase winged helix" evidence="3">
    <location>
        <begin position="299"/>
        <end position="377"/>
    </location>
</feature>
<feature type="non-terminal residue" evidence="5">
    <location>
        <position position="630"/>
    </location>
</feature>
<proteinExistence type="predicted"/>
<feature type="domain" description="Nephrocystin 3-like N-terminal" evidence="4">
    <location>
        <begin position="23"/>
        <end position="185"/>
    </location>
</feature>